<evidence type="ECO:0000256" key="6">
    <source>
        <dbReference type="ARBA" id="ARBA00022842"/>
    </source>
</evidence>
<proteinExistence type="inferred from homology"/>
<dbReference type="UniPathway" id="UPA00823">
    <property type="reaction ID" value="UER00788"/>
</dbReference>
<dbReference type="PROSITE" id="PS00630">
    <property type="entry name" value="IMP_2"/>
    <property type="match status" value="1"/>
</dbReference>
<keyword evidence="4 7" id="KW-0479">Metal-binding</keyword>
<evidence type="ECO:0000256" key="5">
    <source>
        <dbReference type="ARBA" id="ARBA00022801"/>
    </source>
</evidence>
<dbReference type="Gene3D" id="3.40.190.80">
    <property type="match status" value="1"/>
</dbReference>
<evidence type="ECO:0000256" key="4">
    <source>
        <dbReference type="ARBA" id="ARBA00022723"/>
    </source>
</evidence>
<evidence type="ECO:0000256" key="1">
    <source>
        <dbReference type="ARBA" id="ARBA00001033"/>
    </source>
</evidence>
<evidence type="ECO:0000256" key="3">
    <source>
        <dbReference type="ARBA" id="ARBA00009759"/>
    </source>
</evidence>
<evidence type="ECO:0000256" key="8">
    <source>
        <dbReference type="RuleBase" id="RU364068"/>
    </source>
</evidence>
<dbReference type="GO" id="GO:0007165">
    <property type="term" value="P:signal transduction"/>
    <property type="evidence" value="ECO:0007669"/>
    <property type="project" value="TreeGrafter"/>
</dbReference>
<dbReference type="InterPro" id="IPR020550">
    <property type="entry name" value="Inositol_monophosphatase_CS"/>
</dbReference>
<dbReference type="InterPro" id="IPR033942">
    <property type="entry name" value="IMPase"/>
</dbReference>
<comment type="catalytic activity">
    <reaction evidence="1 8">
        <text>a myo-inositol phosphate + H2O = myo-inositol + phosphate</text>
        <dbReference type="Rhea" id="RHEA:24056"/>
        <dbReference type="ChEBI" id="CHEBI:15377"/>
        <dbReference type="ChEBI" id="CHEBI:17268"/>
        <dbReference type="ChEBI" id="CHEBI:43474"/>
        <dbReference type="ChEBI" id="CHEBI:84139"/>
        <dbReference type="EC" id="3.1.3.25"/>
    </reaction>
</comment>
<organism evidence="9 10">
    <name type="scientific">Arachis hypogaea</name>
    <name type="common">Peanut</name>
    <dbReference type="NCBI Taxonomy" id="3818"/>
    <lineage>
        <taxon>Eukaryota</taxon>
        <taxon>Viridiplantae</taxon>
        <taxon>Streptophyta</taxon>
        <taxon>Embryophyta</taxon>
        <taxon>Tracheophyta</taxon>
        <taxon>Spermatophyta</taxon>
        <taxon>Magnoliopsida</taxon>
        <taxon>eudicotyledons</taxon>
        <taxon>Gunneridae</taxon>
        <taxon>Pentapetalae</taxon>
        <taxon>rosids</taxon>
        <taxon>fabids</taxon>
        <taxon>Fabales</taxon>
        <taxon>Fabaceae</taxon>
        <taxon>Papilionoideae</taxon>
        <taxon>50 kb inversion clade</taxon>
        <taxon>dalbergioids sensu lato</taxon>
        <taxon>Dalbergieae</taxon>
        <taxon>Pterocarpus clade</taxon>
        <taxon>Arachis</taxon>
    </lineage>
</organism>
<dbReference type="GO" id="GO:0046872">
    <property type="term" value="F:metal ion binding"/>
    <property type="evidence" value="ECO:0007669"/>
    <property type="project" value="UniProtKB-KW"/>
</dbReference>
<dbReference type="GO" id="GO:0006021">
    <property type="term" value="P:inositol biosynthetic process"/>
    <property type="evidence" value="ECO:0007669"/>
    <property type="project" value="UniProtKB-UniPathway"/>
</dbReference>
<name>A0A445EKX6_ARAHY</name>
<keyword evidence="6 7" id="KW-0460">Magnesium</keyword>
<feature type="binding site" evidence="7">
    <location>
        <position position="154"/>
    </location>
    <ligand>
        <name>Mg(2+)</name>
        <dbReference type="ChEBI" id="CHEBI:18420"/>
        <label>1</label>
        <note>catalytic</note>
    </ligand>
</feature>
<dbReference type="EMBL" id="SDMP01000001">
    <property type="protein sequence ID" value="RYR76107.1"/>
    <property type="molecule type" value="Genomic_DNA"/>
</dbReference>
<dbReference type="AlphaFoldDB" id="A0A445EKX6"/>
<dbReference type="Pfam" id="PF00459">
    <property type="entry name" value="Inositol_P"/>
    <property type="match status" value="2"/>
</dbReference>
<dbReference type="PRINTS" id="PR00377">
    <property type="entry name" value="IMPHPHTASES"/>
</dbReference>
<evidence type="ECO:0000256" key="2">
    <source>
        <dbReference type="ARBA" id="ARBA00001946"/>
    </source>
</evidence>
<comment type="caution">
    <text evidence="9">The sequence shown here is derived from an EMBL/GenBank/DDBJ whole genome shotgun (WGS) entry which is preliminary data.</text>
</comment>
<keyword evidence="5 8" id="KW-0378">Hydrolase</keyword>
<keyword evidence="10" id="KW-1185">Reference proteome</keyword>
<evidence type="ECO:0000313" key="9">
    <source>
        <dbReference type="EMBL" id="RYR76107.1"/>
    </source>
</evidence>
<reference evidence="9 10" key="1">
    <citation type="submission" date="2019-01" db="EMBL/GenBank/DDBJ databases">
        <title>Sequencing of cultivated peanut Arachis hypogaea provides insights into genome evolution and oil improvement.</title>
        <authorList>
            <person name="Chen X."/>
        </authorList>
    </citation>
    <scope>NUCLEOTIDE SEQUENCE [LARGE SCALE GENOMIC DNA]</scope>
    <source>
        <strain evidence="10">cv. Fuhuasheng</strain>
        <tissue evidence="9">Leaves</tissue>
    </source>
</reference>
<evidence type="ECO:0000256" key="7">
    <source>
        <dbReference type="PIRSR" id="PIRSR600760-2"/>
    </source>
</evidence>
<accession>A0A445EKX6</accession>
<dbReference type="PANTHER" id="PTHR20854">
    <property type="entry name" value="INOSITOL MONOPHOSPHATASE"/>
    <property type="match status" value="1"/>
</dbReference>
<dbReference type="InterPro" id="IPR000760">
    <property type="entry name" value="Inositol_monophosphatase-like"/>
</dbReference>
<evidence type="ECO:0000313" key="10">
    <source>
        <dbReference type="Proteomes" id="UP000289738"/>
    </source>
</evidence>
<dbReference type="PANTHER" id="PTHR20854:SF4">
    <property type="entry name" value="INOSITOL-1-MONOPHOSPHATASE-RELATED"/>
    <property type="match status" value="1"/>
</dbReference>
<dbReference type="PROSITE" id="PS00629">
    <property type="entry name" value="IMP_1"/>
    <property type="match status" value="1"/>
</dbReference>
<dbReference type="InterPro" id="IPR020583">
    <property type="entry name" value="Inositol_monoP_metal-BS"/>
</dbReference>
<protein>
    <recommendedName>
        <fullName evidence="8">Inositol-1-monophosphatase</fullName>
        <ecNumber evidence="8">3.1.3.25</ecNumber>
    </recommendedName>
</protein>
<gene>
    <name evidence="9" type="ORF">Ahy_A01g000702</name>
</gene>
<dbReference type="EC" id="3.1.3.25" evidence="8"/>
<dbReference type="SUPFAM" id="SSF56655">
    <property type="entry name" value="Carbohydrate phosphatase"/>
    <property type="match status" value="1"/>
</dbReference>
<feature type="binding site" evidence="7">
    <location>
        <position position="261"/>
    </location>
    <ligand>
        <name>Mg(2+)</name>
        <dbReference type="ChEBI" id="CHEBI:18420"/>
        <label>1</label>
        <note>catalytic</note>
    </ligand>
</feature>
<dbReference type="FunFam" id="3.30.540.10:FF:000004">
    <property type="entry name" value="Inositol-1-monophosphatase"/>
    <property type="match status" value="1"/>
</dbReference>
<feature type="binding site" evidence="7">
    <location>
        <position position="157"/>
    </location>
    <ligand>
        <name>Mg(2+)</name>
        <dbReference type="ChEBI" id="CHEBI:18420"/>
        <label>1</label>
        <note>catalytic</note>
    </ligand>
</feature>
<comment type="similarity">
    <text evidence="3 8">Belongs to the inositol monophosphatase superfamily.</text>
</comment>
<feature type="binding site" evidence="7">
    <location>
        <position position="134"/>
    </location>
    <ligand>
        <name>Mg(2+)</name>
        <dbReference type="ChEBI" id="CHEBI:18420"/>
        <label>1</label>
        <note>catalytic</note>
    </ligand>
</feature>
<dbReference type="CDD" id="cd01639">
    <property type="entry name" value="IMPase"/>
    <property type="match status" value="1"/>
</dbReference>
<comment type="pathway">
    <text evidence="8">Polyol metabolism; myo-inositol biosynthesis; myo-inositol from D-glucose 6-phosphate: step 2/2.</text>
</comment>
<sequence>MADNDSLSEFLASAVDAARKAGDVSYSSSSNEFLSLYSVLMCSSHSNSWLRALHCRSFGKASMKPSMSSTKARLPIHSFQLTTHENRSYLHCYSSFNLFRDAQVDLVTETDKACEELIFKHLKHLYPTHKFIGEETTAALGTTELTDEPTWIVDPVDGTTNFVHGYPFVCVSIGLTIGKIPTVGVVYNPIIEELFTAIRGKGAFLNGNPIKVSAQTELITSLLGTEVRSLRMSGSCALNLCGIACGRLDVCFELGFGGPWDVAAGAVIIREAGGVVFDLSGADFDITSRRVAASNPFLKDALVDALRQAQ</sequence>
<dbReference type="GO" id="GO:0008934">
    <property type="term" value="F:inositol monophosphate 1-phosphatase activity"/>
    <property type="evidence" value="ECO:0007669"/>
    <property type="project" value="InterPro"/>
</dbReference>
<dbReference type="Proteomes" id="UP000289738">
    <property type="component" value="Chromosome A01"/>
</dbReference>
<comment type="cofactor">
    <cofactor evidence="2 7 8">
        <name>Mg(2+)</name>
        <dbReference type="ChEBI" id="CHEBI:18420"/>
    </cofactor>
</comment>
<dbReference type="GO" id="GO:0046854">
    <property type="term" value="P:phosphatidylinositol phosphate biosynthetic process"/>
    <property type="evidence" value="ECO:0007669"/>
    <property type="project" value="InterPro"/>
</dbReference>
<dbReference type="Gene3D" id="3.30.540.10">
    <property type="entry name" value="Fructose-1,6-Bisphosphatase, subunit A, domain 1"/>
    <property type="match status" value="1"/>
</dbReference>